<sequence>MTVLQAATTDPGALPPHWIEVAQHPDFGRAARCFAANILAVAESDRTLAAVFKDAGHYVTAMSAAYLDTRGGLTLTLLRQICAATGLLTANRAAALIDFMQHIGVLAPAADHGYRTTPAFQRAWCRHIQAALEPAAMLDPALAAIAEALEDPKHYQHFLSVQASRLYALASEPDPFPSLRASFLHPLAGCAILHTLALTCTDDAFVPIAGASVPLTELARRFGVSQPHVRRLLKRAEANRFLLHVGPSRRAFHPEGFPTIRYHYAAHLSEMVACGRLVLAGLAAGEHAPELA</sequence>
<accession>A0A7X5XYR5</accession>
<keyword evidence="1" id="KW-0238">DNA-binding</keyword>
<proteinExistence type="predicted"/>
<dbReference type="RefSeq" id="WP_125977367.1">
    <property type="nucleotide sequence ID" value="NZ_BAAADY010000014.1"/>
</dbReference>
<reference evidence="1 2" key="1">
    <citation type="submission" date="2020-03" db="EMBL/GenBank/DDBJ databases">
        <title>Genomic Encyclopedia of Type Strains, Phase IV (KMG-IV): sequencing the most valuable type-strain genomes for metagenomic binning, comparative biology and taxonomic classification.</title>
        <authorList>
            <person name="Goeker M."/>
        </authorList>
    </citation>
    <scope>NUCLEOTIDE SEQUENCE [LARGE SCALE GENOMIC DNA]</scope>
    <source>
        <strain evidence="1 2">DSM 7225</strain>
    </source>
</reference>
<name>A0A7X5XYR5_9SPHN</name>
<dbReference type="EMBL" id="JAATJB010000005">
    <property type="protein sequence ID" value="NJB97844.1"/>
    <property type="molecule type" value="Genomic_DNA"/>
</dbReference>
<dbReference type="AlphaFoldDB" id="A0A7X5XYR5"/>
<evidence type="ECO:0000313" key="2">
    <source>
        <dbReference type="Proteomes" id="UP000531251"/>
    </source>
</evidence>
<protein>
    <submittedName>
        <fullName evidence="1">AraC-like DNA-binding protein</fullName>
    </submittedName>
</protein>
<comment type="caution">
    <text evidence="1">The sequence shown here is derived from an EMBL/GenBank/DDBJ whole genome shotgun (WGS) entry which is preliminary data.</text>
</comment>
<gene>
    <name evidence="1" type="ORF">GGR89_002159</name>
</gene>
<keyword evidence="2" id="KW-1185">Reference proteome</keyword>
<organism evidence="1 2">
    <name type="scientific">Sphingomonas trueperi</name>
    <dbReference type="NCBI Taxonomy" id="53317"/>
    <lineage>
        <taxon>Bacteria</taxon>
        <taxon>Pseudomonadati</taxon>
        <taxon>Pseudomonadota</taxon>
        <taxon>Alphaproteobacteria</taxon>
        <taxon>Sphingomonadales</taxon>
        <taxon>Sphingomonadaceae</taxon>
        <taxon>Sphingomonas</taxon>
    </lineage>
</organism>
<dbReference type="GO" id="GO:0003677">
    <property type="term" value="F:DNA binding"/>
    <property type="evidence" value="ECO:0007669"/>
    <property type="project" value="UniProtKB-KW"/>
</dbReference>
<dbReference type="Proteomes" id="UP000531251">
    <property type="component" value="Unassembled WGS sequence"/>
</dbReference>
<evidence type="ECO:0000313" key="1">
    <source>
        <dbReference type="EMBL" id="NJB97844.1"/>
    </source>
</evidence>